<dbReference type="STRING" id="118060.ATZ35_07260"/>
<name>A0A0U2LVU6_9ENTE</name>
<keyword evidence="1" id="KW-1133">Transmembrane helix</keyword>
<dbReference type="GO" id="GO:0042392">
    <property type="term" value="F:sphingosine-1-phosphate phosphatase activity"/>
    <property type="evidence" value="ECO:0007669"/>
    <property type="project" value="TreeGrafter"/>
</dbReference>
<dbReference type="KEGG" id="erx:ATZ35_07260"/>
<organism evidence="3 4">
    <name type="scientific">Enterococcus rotai</name>
    <dbReference type="NCBI Taxonomy" id="118060"/>
    <lineage>
        <taxon>Bacteria</taxon>
        <taxon>Bacillati</taxon>
        <taxon>Bacillota</taxon>
        <taxon>Bacilli</taxon>
        <taxon>Lactobacillales</taxon>
        <taxon>Enterococcaceae</taxon>
        <taxon>Enterococcus</taxon>
    </lineage>
</organism>
<evidence type="ECO:0000256" key="1">
    <source>
        <dbReference type="SAM" id="Phobius"/>
    </source>
</evidence>
<dbReference type="Pfam" id="PF01569">
    <property type="entry name" value="PAP2"/>
    <property type="match status" value="1"/>
</dbReference>
<dbReference type="PANTHER" id="PTHR14969:SF13">
    <property type="entry name" value="AT30094P"/>
    <property type="match status" value="1"/>
</dbReference>
<dbReference type="PANTHER" id="PTHR14969">
    <property type="entry name" value="SPHINGOSINE-1-PHOSPHATE PHOSPHOHYDROLASE"/>
    <property type="match status" value="1"/>
</dbReference>
<feature type="transmembrane region" description="Helical" evidence="1">
    <location>
        <begin position="134"/>
        <end position="152"/>
    </location>
</feature>
<feature type="transmembrane region" description="Helical" evidence="1">
    <location>
        <begin position="164"/>
        <end position="183"/>
    </location>
</feature>
<evidence type="ECO:0000313" key="4">
    <source>
        <dbReference type="Proteomes" id="UP000067523"/>
    </source>
</evidence>
<dbReference type="InterPro" id="IPR000326">
    <property type="entry name" value="PAP2/HPO"/>
</dbReference>
<dbReference type="RefSeq" id="WP_208930170.1">
    <property type="nucleotide sequence ID" value="NZ_CP013655.1"/>
</dbReference>
<gene>
    <name evidence="3" type="ORF">ATZ35_07260</name>
</gene>
<reference evidence="4" key="1">
    <citation type="submission" date="2015-12" db="EMBL/GenBank/DDBJ databases">
        <authorList>
            <person name="Lauer A."/>
            <person name="Humrighouse B."/>
            <person name="Loparev V."/>
            <person name="Shewmaker P.L."/>
            <person name="Whitney A.M."/>
            <person name="McLaughlin R.W."/>
        </authorList>
    </citation>
    <scope>NUCLEOTIDE SEQUENCE [LARGE SCALE GENOMIC DNA]</scope>
    <source>
        <strain evidence="4">LMG 26678</strain>
    </source>
</reference>
<feature type="transmembrane region" description="Helical" evidence="1">
    <location>
        <begin position="12"/>
        <end position="36"/>
    </location>
</feature>
<dbReference type="SUPFAM" id="SSF48317">
    <property type="entry name" value="Acid phosphatase/Vanadium-dependent haloperoxidase"/>
    <property type="match status" value="1"/>
</dbReference>
<evidence type="ECO:0000313" key="3">
    <source>
        <dbReference type="EMBL" id="ALS36965.1"/>
    </source>
</evidence>
<keyword evidence="1" id="KW-0812">Transmembrane</keyword>
<keyword evidence="4" id="KW-1185">Reference proteome</keyword>
<feature type="domain" description="Phosphatidic acid phosphatase type 2/haloperoxidase" evidence="2">
    <location>
        <begin position="170"/>
        <end position="288"/>
    </location>
</feature>
<keyword evidence="1" id="KW-0472">Membrane</keyword>
<feature type="transmembrane region" description="Helical" evidence="1">
    <location>
        <begin position="78"/>
        <end position="99"/>
    </location>
</feature>
<feature type="transmembrane region" description="Helical" evidence="1">
    <location>
        <begin position="251"/>
        <end position="269"/>
    </location>
</feature>
<dbReference type="EMBL" id="CP013655">
    <property type="protein sequence ID" value="ALS36965.1"/>
    <property type="molecule type" value="Genomic_DNA"/>
</dbReference>
<proteinExistence type="predicted"/>
<dbReference type="Gene3D" id="1.20.144.10">
    <property type="entry name" value="Phosphatidic acid phosphatase type 2/haloperoxidase"/>
    <property type="match status" value="1"/>
</dbReference>
<protein>
    <recommendedName>
        <fullName evidence="2">Phosphatidic acid phosphatase type 2/haloperoxidase domain-containing protein</fullName>
    </recommendedName>
</protein>
<dbReference type="Proteomes" id="UP000067523">
    <property type="component" value="Chromosome"/>
</dbReference>
<feature type="transmembrane region" description="Helical" evidence="1">
    <location>
        <begin position="275"/>
        <end position="295"/>
    </location>
</feature>
<accession>A0A0U2LVU6</accession>
<dbReference type="AlphaFoldDB" id="A0A0U2LVU6"/>
<dbReference type="InterPro" id="IPR036938">
    <property type="entry name" value="PAP2/HPO_sf"/>
</dbReference>
<evidence type="ECO:0000259" key="2">
    <source>
        <dbReference type="SMART" id="SM00014"/>
    </source>
</evidence>
<dbReference type="SMART" id="SM00014">
    <property type="entry name" value="acidPPc"/>
    <property type="match status" value="1"/>
</dbReference>
<feature type="transmembrane region" description="Helical" evidence="1">
    <location>
        <begin position="42"/>
        <end position="66"/>
    </location>
</feature>
<sequence>MVEKVSDSRRITIVISIFVVLLGIGTFGDLAISNAVMSQNSYIATFLQNYACFPVGVVIMMSGEIIMHHAVRSSQPVIAKFLIVVAGTGLSLYGIWYYLKFAIQYTLSSIQNLEHNRPIGQANNDGGVNPTLPTFINIIICLAVFAVATLIIQKWLSHKTAEELSRLMRVAILGIALAFVYLMCVEEIKIMWGRVRPYELNAVQDNFTPWYKMNGPTGHKSFPSGHSCESMFALFFPLYASPKNTKLRKRLLIFGVTWGAITAISRVLLGCHFFSDATMGAFIIIFLVFVGTRCAKLKLVK</sequence>